<dbReference type="Pfam" id="PF08659">
    <property type="entry name" value="KR"/>
    <property type="match status" value="2"/>
</dbReference>
<feature type="region of interest" description="Disordered" evidence="9">
    <location>
        <begin position="3491"/>
        <end position="3518"/>
    </location>
</feature>
<dbReference type="SMART" id="SM00825">
    <property type="entry name" value="PKS_KS"/>
    <property type="match status" value="2"/>
</dbReference>
<evidence type="ECO:0000256" key="7">
    <source>
        <dbReference type="ARBA" id="ARBA00023315"/>
    </source>
</evidence>
<dbReference type="GO" id="GO:0016491">
    <property type="term" value="F:oxidoreductase activity"/>
    <property type="evidence" value="ECO:0007669"/>
    <property type="project" value="InterPro"/>
</dbReference>
<keyword evidence="2" id="KW-0596">Phosphopantetheine</keyword>
<dbReference type="InterPro" id="IPR049900">
    <property type="entry name" value="PKS_mFAS_DH"/>
</dbReference>
<dbReference type="Proteomes" id="UP000661025">
    <property type="component" value="Unassembled WGS sequence"/>
</dbReference>
<keyword evidence="4" id="KW-0808">Transferase</keyword>
<dbReference type="InterPro" id="IPR036291">
    <property type="entry name" value="NAD(P)-bd_dom_sf"/>
</dbReference>
<evidence type="ECO:0000259" key="10">
    <source>
        <dbReference type="PROSITE" id="PS50075"/>
    </source>
</evidence>
<feature type="domain" description="Carrier" evidence="10">
    <location>
        <begin position="1424"/>
        <end position="1499"/>
    </location>
</feature>
<keyword evidence="5" id="KW-0045">Antibiotic biosynthesis</keyword>
<feature type="active site" description="Proton acceptor; for dehydratase activity" evidence="8">
    <location>
        <position position="2464"/>
    </location>
</feature>
<dbReference type="InterPro" id="IPR020807">
    <property type="entry name" value="PKS_DH"/>
</dbReference>
<dbReference type="InterPro" id="IPR009081">
    <property type="entry name" value="PP-bd_ACP"/>
</dbReference>
<dbReference type="Pfam" id="PF21089">
    <property type="entry name" value="PKS_DH_N"/>
    <property type="match status" value="1"/>
</dbReference>
<dbReference type="SMART" id="SM00826">
    <property type="entry name" value="PKS_DH"/>
    <property type="match status" value="1"/>
</dbReference>
<evidence type="ECO:0000259" key="11">
    <source>
        <dbReference type="PROSITE" id="PS52004"/>
    </source>
</evidence>
<dbReference type="PROSITE" id="PS01162">
    <property type="entry name" value="QOR_ZETA_CRYSTAL"/>
    <property type="match status" value="1"/>
</dbReference>
<dbReference type="InterPro" id="IPR020806">
    <property type="entry name" value="PKS_PP-bd"/>
</dbReference>
<keyword evidence="6" id="KW-0511">Multifunctional enzyme</keyword>
<feature type="region of interest" description="N-terminal hotdog fold" evidence="8">
    <location>
        <begin position="2432"/>
        <end position="2554"/>
    </location>
</feature>
<dbReference type="InterPro" id="IPR013154">
    <property type="entry name" value="ADH-like_N"/>
</dbReference>
<dbReference type="CDD" id="cd05195">
    <property type="entry name" value="enoyl_red"/>
    <property type="match status" value="1"/>
</dbReference>
<dbReference type="InterPro" id="IPR036736">
    <property type="entry name" value="ACP-like_sf"/>
</dbReference>
<sequence>MADLHSTRERLREVESASREPIAIVGMACRYPGGVASPEELWDLVAAGTDAVSPFPVDRGWDVEGLYDPEPGVPGKSYVREGGFLHAAAEFDAEFFGISPREAAAMDPQQRLLLETSWEALERAGIVPASLRGSRTGVFTGVMYHDYGSHQVGTAADPSGQLGLGTAGSVASGRVAYTLGLQGPAVTMDTACSSSLVALHLAVQSLRRGECDLALAGGATVLATPTVFVEFSRQRGLAVDGRCKAFAEGADGTAWAEGVGVLLVERLSDARRHGHRVLAVVRGSAVNQDGASNGLTAPSGPAQQRVIRDALADAGLAPADVDAVEAHGTGTPLGDPIEAGALMATYGSERRGRDPLWLGSVKSNIGHTQAAAGAAGVIKMVEALRQSELPRTLHVDAPSAKVEWDTSAVELLTGARPWPRRELRPRRAAISAFGVSGTNAHVIIEEPPAAGAPSPTGDTPETGEATAASTVAGPLSPSAAAVVWPLSAETAPALRAQAGRLRAHIERHPGIPPTDIGQALAAERASLTRRVVLLGDDRAPVDALAALAAGESTPDAVHGTATDIRRVAFVFPGQGSQWAGMGAELLDTAPAFAAELDRCRSALSPYVDWDLGDVLRGAPGAPGLDRVDVVQPATFAVMVGLAALWRSLGVEPAAVIGHSQGEIAAACVSGALSLADAARIVALRSQVIARELAGRGGMASVALPAAEVEARLVGGVEIAAVNGPGSTVVCGEPGALEALLVTLEGEGTRVRRIDVDYASHSRYVESIKGELATVLGPVRPQRGDVPFYSTVEAALVDTSALDAGYWYRNLRLPVRFEPTVRAMLADGVDAFVECSAHPVLTVGVRQTVESAGTAVPALGSLRRDEGGLRRFLTSAAEAQVVGVPVDWATLHPGAGRVDLPTYAFQRERHWVGPARPDRTTTVATGDDVPESGDRLGYHVAWKGLRSATGGWRPGLRLLIVPAGEQHTALADALDQAITSFGGAVRRLTIDPARTGRAELFGLLETEINGDTAVTGVVSLLGLCTDARPDHPAVPVSVTATLALVQALADLGSTAPLWTVTCGAVATAPDELPCTAGAQLWGLGRVAALELPEVWGGLIDLPARPDARVLDRLADVLAEPGGEDQIAVRMAGVFGRRVLRNPADSGPPSWRARGTVLIAGDITTVPGRLIRSLLEDGADRVVLAGPDAPAQAAAAGLTGSSVVPVRCDVTDRAGLAALLGEHEPAVVVHAPPLVPLAPLRDTAPGDIAAALAAKTTAAGHLVDLAPAAGLDALVLFSSVSGVWGGASQGGYAAASAHLDALAERARATGVPAFSVAWSPWAGGTPADGAEAEFLSRRGLAPLDPDEAVRTLRRMLERGSACGAVADVDWSRFAASYTWVRPAVLFDDIPDVQLLRAAELAPSTGDSTTSELVRELTAQSGHKRHATLLRLVRAHAAAVLGQSSGDAVNSARAFRDLGFDSLTALELRDRLSAGTGLKLPTSLVFDHSNPAALARHLGEELLGRGDTADRTGPETPARTDEPIAVIGMACRLPGGVQSPEDLWDLLTGEVDAITPFPTNRGWDNETLYDPDPDSPGHHTYVREGGFLHDAAEFDPGFFGISPREALAMDPQQRLILETSWESFERAGIDPVELRGSRTGVFVGTNGQHYVPLLQDGDENFDGYIATGNSASVMSGRLSYVFGLEGPAVTVDTACSASLAALHLAVQSLRRGECDYALAGGATVMSTPEMLVEFARQRAVSPDGRSKAFGEAADGVGLAEGAGMLLVERLSDARRHGHPVLAVVRGSAVNQDGASNGLTAPSGPAQQRVIREALADAGLTPGDVDAVEAHGTGTPLGDPIEAGALLATYGRDRRDDPLWLGSLKSNIGHTQAAAGVAGVIKMVLALRHGELPRTLHATTASSRIDWDAGAVELLDEARPWPRRAEAPRRAGISSFGISGTNAHIVIEEPPEPTAPELLAPEPAADGDVWSEEWWDEVTVPLMMSAHNEAALRDQARRLRADLLAHPELHPADVGYTLITTRTRFEQRAAVVGENFTELIAALDDLVEGRPHPLVLRGTAGPSDQVVFVFPGQGSQWPEMADGLLARSSDSSAFLVTARACDTALRPYLGWSVLDVLCREPGAPSLDRVDVVQPVLFTMMVSLAETWRSLGIEPAAVVGHSQGEIAAAHVAGALTLDDAARIVALRSQAWLRLAGKGGMIAVTMPERDLRPRLEPWSDRLAVAAVNGPETCAVSGDPDALAELAAALGAEGVHTRPIPGVDTAGHSPQVDTLEGHLREVLAPVAPRSSDIPFYSTVTGGLIDTAELDADYWYRNMREPVEFEKATRALIADGHDVFLESSPHPMLAVSLQETISDAGASAAVLGTLRRGQGGPRWLGVALCRAYTHGLEIDAEAIFGPDSRHVELPTYPFQRERYWYSPGHRGEDPASLGLDAADHPLLGSGVELPESGAQMYTARLGADTTPWLADHALMGSPLLPGAAFADLALWAGRQAGVGRIEELTLAAPLVLPASKGVRLRLNVGAPDTDDARRFAVHARAEGATDWTLHAEGLLTAQDTADVPDASATTPPPGAEQLDIGDFYERFAELGYGYGPSFRGLVSAHRFGADIHAEVALPAQAQGDAARFGIHPALLDAALQTLSLGGFFPEDGRVRMPFALRGVRLHRAGADRLHVRISPVSEDAVRIRCADGEGRAVAEIESFIMRPVDPGQLLGGRRVGADALFRVVWRELTGASGARTGEGAAPVRWAVAGTDAPALAEAADAHLPDGLGPDGTLPAAQGQPAPDAVVFPVPTGTGDVAADAHTVACRVLDLVQRRLAAPEGSDSARLVVATRGAVAVRDDAEVDNPAAAAAWGLLRSAQAEEPGRFLLVDLDDDPASARALTVALASGEPQTAVRAGRVYVPRLERAADRTDGPLTPPGTGAWRLSRGTDRTLDGLALVPAPDAEAPLEHGQVRVAVRAAGVNFRDALIALGMYPGEADMGTEGAGTVVEVGPGVTGVAPGDRVLGLWDGGLGPLCVADHRLLAPVPDGWSYAQAASVPAVFLSAYYGLVTLAGLKPGERVLVHAAAGGVGMAAVQIARHLGAEVLATASTGKWDVLRAMGIADDHLASSRTLDFATAFTGPDGTSRADVVLNSLTKDFVDASLGLLRPGGRFLELGKTDVRDPERIAAEHPGVRYRAFDLNEAGPDALGRMLRELMELFAAGALRPLPVVTHDVRRAADALRTISQARHTGKLVLTMPPAWHPYGTVLITGGTGALGSGIARHLASRHGVRRLLIATRRGPDGEGVAELVADLAALGASATVVACDVSDADAVRELLAGIPAEYPLTAVVHSTGVLDDGVLSGLTPERMRRVLRPKVEAAVHLDELTRDLDLSAFVLFSSSAGLLGSPAQGNYAAANATLDALATRRRALGLPAVSLAWGLWSDTSRMAHGLDQESLQRRFARSGFPPLSATLGAALFDAALRVDAAVQVPMRLDPAALRATGTVPALLSDLVGPAPTTGSATPAATGPRPAPDAGPAGEPFADRLAGLSAEERHDRLLVLVSEHVAAVLGHGSAAEVRPDRPFREVGFDSLTAVELRNRMAAVTGVRLPATLVFDHPTPAALSAHLDGLLAPRQPVVGAPLLSELDRVEEALAALTPEHLAQLAPAPDARAEVTLRLDALADRWRALHDGAAGADDITDVLSSADDDEVFAFIDERYGTP</sequence>
<dbReference type="FunFam" id="3.40.50.720:FF:000209">
    <property type="entry name" value="Polyketide synthase Pks12"/>
    <property type="match status" value="1"/>
</dbReference>
<dbReference type="GO" id="GO:0031177">
    <property type="term" value="F:phosphopantetheine binding"/>
    <property type="evidence" value="ECO:0007669"/>
    <property type="project" value="InterPro"/>
</dbReference>
<evidence type="ECO:0000313" key="13">
    <source>
        <dbReference type="EMBL" id="MBD9721646.1"/>
    </source>
</evidence>
<comment type="pathway">
    <text evidence="1">Antibiotic biosynthesis.</text>
</comment>
<dbReference type="GO" id="GO:0004312">
    <property type="term" value="F:fatty acid synthase activity"/>
    <property type="evidence" value="ECO:0007669"/>
    <property type="project" value="TreeGrafter"/>
</dbReference>
<reference evidence="13" key="1">
    <citation type="submission" date="2020-09" db="EMBL/GenBank/DDBJ databases">
        <title>Streptomyces canutascabiei sp. nov., which causes potato common scab and is distributed across the world.</title>
        <authorList>
            <person name="Nguyen H.P."/>
            <person name="Weisberg A.J."/>
            <person name="Chang J.H."/>
            <person name="Clarke C.R."/>
        </authorList>
    </citation>
    <scope>NUCLEOTIDE SEQUENCE</scope>
    <source>
        <strain evidence="13">ID-01-6.2a</strain>
    </source>
</reference>
<comment type="caution">
    <text evidence="13">The sequence shown here is derived from an EMBL/GenBank/DDBJ whole genome shotgun (WGS) entry which is preliminary data.</text>
</comment>
<protein>
    <submittedName>
        <fullName evidence="13">SDR family NAD(P)-dependent oxidoreductase</fullName>
    </submittedName>
</protein>
<feature type="domain" description="PKS/mFAS DH" evidence="12">
    <location>
        <begin position="2432"/>
        <end position="2706"/>
    </location>
</feature>
<dbReference type="Pfam" id="PF22953">
    <property type="entry name" value="SpnB_Rossmann"/>
    <property type="match status" value="1"/>
</dbReference>
<dbReference type="InterPro" id="IPR014043">
    <property type="entry name" value="Acyl_transferase_dom"/>
</dbReference>
<dbReference type="InterPro" id="IPR055123">
    <property type="entry name" value="SpnB-like_Rossmann"/>
</dbReference>
<evidence type="ECO:0000256" key="5">
    <source>
        <dbReference type="ARBA" id="ARBA00023194"/>
    </source>
</evidence>
<dbReference type="InterPro" id="IPR018201">
    <property type="entry name" value="Ketoacyl_synth_AS"/>
</dbReference>
<dbReference type="InterPro" id="IPR042104">
    <property type="entry name" value="PKS_dehydratase_sf"/>
</dbReference>
<dbReference type="Pfam" id="PF02801">
    <property type="entry name" value="Ketoacyl-synt_C"/>
    <property type="match status" value="2"/>
</dbReference>
<dbReference type="SUPFAM" id="SSF47336">
    <property type="entry name" value="ACP-like"/>
    <property type="match status" value="2"/>
</dbReference>
<name>A0A927QCU4_9ACTN</name>
<dbReference type="GO" id="GO:0004315">
    <property type="term" value="F:3-oxoacyl-[acyl-carrier-protein] synthase activity"/>
    <property type="evidence" value="ECO:0007669"/>
    <property type="project" value="InterPro"/>
</dbReference>
<proteinExistence type="predicted"/>
<dbReference type="SMART" id="SM00822">
    <property type="entry name" value="PKS_KR"/>
    <property type="match status" value="2"/>
</dbReference>
<dbReference type="InterPro" id="IPR016035">
    <property type="entry name" value="Acyl_Trfase/lysoPLipase"/>
</dbReference>
<evidence type="ECO:0000256" key="3">
    <source>
        <dbReference type="ARBA" id="ARBA00022553"/>
    </source>
</evidence>
<dbReference type="Gene3D" id="3.40.366.10">
    <property type="entry name" value="Malonyl-Coenzyme A Acyl Carrier Protein, domain 2"/>
    <property type="match status" value="2"/>
</dbReference>
<evidence type="ECO:0000256" key="6">
    <source>
        <dbReference type="ARBA" id="ARBA00023268"/>
    </source>
</evidence>
<dbReference type="PROSITE" id="PS52019">
    <property type="entry name" value="PKS_MFAS_DH"/>
    <property type="match status" value="1"/>
</dbReference>
<dbReference type="InterPro" id="IPR014031">
    <property type="entry name" value="Ketoacyl_synth_C"/>
</dbReference>
<dbReference type="Pfam" id="PF13602">
    <property type="entry name" value="ADH_zinc_N_2"/>
    <property type="match status" value="1"/>
</dbReference>
<dbReference type="EMBL" id="JACYXT010000001">
    <property type="protein sequence ID" value="MBD9721646.1"/>
    <property type="molecule type" value="Genomic_DNA"/>
</dbReference>
<evidence type="ECO:0000256" key="8">
    <source>
        <dbReference type="PROSITE-ProRule" id="PRU01363"/>
    </source>
</evidence>
<dbReference type="Pfam" id="PF00698">
    <property type="entry name" value="Acyl_transf_1"/>
    <property type="match status" value="2"/>
</dbReference>
<dbReference type="GO" id="GO:0006633">
    <property type="term" value="P:fatty acid biosynthetic process"/>
    <property type="evidence" value="ECO:0007669"/>
    <property type="project" value="InterPro"/>
</dbReference>
<dbReference type="InterPro" id="IPR002364">
    <property type="entry name" value="Quin_OxRdtase/zeta-crystal_CS"/>
</dbReference>
<dbReference type="InterPro" id="IPR013968">
    <property type="entry name" value="PKS_KR"/>
</dbReference>
<accession>A0A927QCU4</accession>
<dbReference type="InterPro" id="IPR020841">
    <property type="entry name" value="PKS_Beta-ketoAc_synthase_dom"/>
</dbReference>
<dbReference type="Pfam" id="PF22621">
    <property type="entry name" value="CurL-like_PKS_C"/>
    <property type="match status" value="1"/>
</dbReference>
<dbReference type="CDD" id="cd00833">
    <property type="entry name" value="PKS"/>
    <property type="match status" value="2"/>
</dbReference>
<dbReference type="SMART" id="SM00827">
    <property type="entry name" value="PKS_AT"/>
    <property type="match status" value="2"/>
</dbReference>
<feature type="region of interest" description="C-terminal hotdog fold" evidence="8">
    <location>
        <begin position="2567"/>
        <end position="2706"/>
    </location>
</feature>
<dbReference type="InterPro" id="IPR016036">
    <property type="entry name" value="Malonyl_transacylase_ACP-bd"/>
</dbReference>
<dbReference type="CDD" id="cd08956">
    <property type="entry name" value="KR_3_FAS_SDR_x"/>
    <property type="match status" value="1"/>
</dbReference>
<dbReference type="Gene3D" id="3.40.50.720">
    <property type="entry name" value="NAD(P)-binding Rossmann-like Domain"/>
    <property type="match status" value="2"/>
</dbReference>
<dbReference type="InterPro" id="IPR057326">
    <property type="entry name" value="KR_dom"/>
</dbReference>
<keyword evidence="3" id="KW-0597">Phosphoprotein</keyword>
<dbReference type="SUPFAM" id="SSF51735">
    <property type="entry name" value="NAD(P)-binding Rossmann-fold domains"/>
    <property type="match status" value="5"/>
</dbReference>
<dbReference type="SUPFAM" id="SSF53901">
    <property type="entry name" value="Thiolase-like"/>
    <property type="match status" value="2"/>
</dbReference>
<dbReference type="PROSITE" id="PS52004">
    <property type="entry name" value="KS3_2"/>
    <property type="match status" value="2"/>
</dbReference>
<evidence type="ECO:0000313" key="14">
    <source>
        <dbReference type="Proteomes" id="UP000661025"/>
    </source>
</evidence>
<dbReference type="PROSITE" id="PS00012">
    <property type="entry name" value="PHOSPHOPANTETHEINE"/>
    <property type="match status" value="2"/>
</dbReference>
<dbReference type="InterPro" id="IPR016039">
    <property type="entry name" value="Thiolase-like"/>
</dbReference>
<dbReference type="FunFam" id="3.40.366.10:FF:000002">
    <property type="entry name" value="Probable polyketide synthase 2"/>
    <property type="match status" value="2"/>
</dbReference>
<feature type="region of interest" description="Disordered" evidence="9">
    <location>
        <begin position="447"/>
        <end position="470"/>
    </location>
</feature>
<dbReference type="SUPFAM" id="SSF55048">
    <property type="entry name" value="Probable ACP-binding domain of malonyl-CoA ACP transacylase"/>
    <property type="match status" value="2"/>
</dbReference>
<dbReference type="InterPro" id="IPR006162">
    <property type="entry name" value="Ppantetheine_attach_site"/>
</dbReference>
<evidence type="ECO:0000256" key="9">
    <source>
        <dbReference type="SAM" id="MobiDB-lite"/>
    </source>
</evidence>
<evidence type="ECO:0000256" key="2">
    <source>
        <dbReference type="ARBA" id="ARBA00022450"/>
    </source>
</evidence>
<dbReference type="GO" id="GO:0033068">
    <property type="term" value="P:macrolide biosynthetic process"/>
    <property type="evidence" value="ECO:0007669"/>
    <property type="project" value="UniProtKB-ARBA"/>
</dbReference>
<dbReference type="CDD" id="cd08952">
    <property type="entry name" value="KR_1_SDR_x"/>
    <property type="match status" value="1"/>
</dbReference>
<feature type="active site" description="Proton donor; for dehydratase activity" evidence="8">
    <location>
        <position position="2628"/>
    </location>
</feature>
<dbReference type="Pfam" id="PF08240">
    <property type="entry name" value="ADH_N"/>
    <property type="match status" value="1"/>
</dbReference>
<dbReference type="GO" id="GO:0008270">
    <property type="term" value="F:zinc ion binding"/>
    <property type="evidence" value="ECO:0007669"/>
    <property type="project" value="InterPro"/>
</dbReference>
<dbReference type="Gene3D" id="3.30.70.3290">
    <property type="match status" value="2"/>
</dbReference>
<dbReference type="Gene3D" id="3.10.129.110">
    <property type="entry name" value="Polyketide synthase dehydratase"/>
    <property type="match status" value="1"/>
</dbReference>
<dbReference type="PANTHER" id="PTHR43775:SF51">
    <property type="entry name" value="INACTIVE PHENOLPHTHIOCEROL SYNTHESIS POLYKETIDE SYNTHASE TYPE I PKS1-RELATED"/>
    <property type="match status" value="1"/>
</dbReference>
<dbReference type="Pfam" id="PF00550">
    <property type="entry name" value="PP-binding"/>
    <property type="match status" value="2"/>
</dbReference>
<dbReference type="FunFam" id="3.90.180.10:FF:000032">
    <property type="entry name" value="Probable polyketide synthase pks1"/>
    <property type="match status" value="1"/>
</dbReference>
<feature type="domain" description="Ketosynthase family 3 (KS3)" evidence="11">
    <location>
        <begin position="1518"/>
        <end position="1945"/>
    </location>
</feature>
<organism evidence="13 14">
    <name type="scientific">Streptomyces caniscabiei</name>
    <dbReference type="NCBI Taxonomy" id="2746961"/>
    <lineage>
        <taxon>Bacteria</taxon>
        <taxon>Bacillati</taxon>
        <taxon>Actinomycetota</taxon>
        <taxon>Actinomycetes</taxon>
        <taxon>Kitasatosporales</taxon>
        <taxon>Streptomycetaceae</taxon>
        <taxon>Streptomyces</taxon>
    </lineage>
</organism>
<dbReference type="SMART" id="SM01294">
    <property type="entry name" value="PKS_PP_betabranch"/>
    <property type="match status" value="1"/>
</dbReference>
<dbReference type="Gene3D" id="3.40.50.11460">
    <property type="match status" value="1"/>
</dbReference>
<dbReference type="Gene3D" id="3.40.47.10">
    <property type="match status" value="2"/>
</dbReference>
<dbReference type="PROSITE" id="PS00606">
    <property type="entry name" value="KS3_1"/>
    <property type="match status" value="2"/>
</dbReference>
<dbReference type="InterPro" id="IPR014030">
    <property type="entry name" value="Ketoacyl_synth_N"/>
</dbReference>
<dbReference type="FunFam" id="1.10.1200.10:FF:000007">
    <property type="entry name" value="Probable polyketide synthase pks17"/>
    <property type="match status" value="2"/>
</dbReference>
<dbReference type="PANTHER" id="PTHR43775">
    <property type="entry name" value="FATTY ACID SYNTHASE"/>
    <property type="match status" value="1"/>
</dbReference>
<dbReference type="InterPro" id="IPR020843">
    <property type="entry name" value="ER"/>
</dbReference>
<evidence type="ECO:0000256" key="1">
    <source>
        <dbReference type="ARBA" id="ARBA00004792"/>
    </source>
</evidence>
<dbReference type="InterPro" id="IPR050091">
    <property type="entry name" value="PKS_NRPS_Biosynth_Enz"/>
</dbReference>
<dbReference type="SUPFAM" id="SSF50129">
    <property type="entry name" value="GroES-like"/>
    <property type="match status" value="1"/>
</dbReference>
<dbReference type="Gene3D" id="3.90.180.10">
    <property type="entry name" value="Medium-chain alcohol dehydrogenases, catalytic domain"/>
    <property type="match status" value="1"/>
</dbReference>
<dbReference type="InterPro" id="IPR011032">
    <property type="entry name" value="GroES-like_sf"/>
</dbReference>
<dbReference type="InterPro" id="IPR001227">
    <property type="entry name" value="Ac_transferase_dom_sf"/>
</dbReference>
<evidence type="ECO:0000259" key="12">
    <source>
        <dbReference type="PROSITE" id="PS52019"/>
    </source>
</evidence>
<gene>
    <name evidence="13" type="ORF">IHE70_00010</name>
</gene>
<keyword evidence="7" id="KW-0012">Acyltransferase</keyword>
<evidence type="ECO:0000256" key="4">
    <source>
        <dbReference type="ARBA" id="ARBA00022679"/>
    </source>
</evidence>
<dbReference type="SUPFAM" id="SSF52151">
    <property type="entry name" value="FabD/lysophospholipase-like"/>
    <property type="match status" value="2"/>
</dbReference>
<dbReference type="Pfam" id="PF14765">
    <property type="entry name" value="PS-DH"/>
    <property type="match status" value="1"/>
</dbReference>
<dbReference type="Gene3D" id="1.10.1200.10">
    <property type="entry name" value="ACP-like"/>
    <property type="match status" value="2"/>
</dbReference>
<dbReference type="SMART" id="SM00823">
    <property type="entry name" value="PKS_PP"/>
    <property type="match status" value="2"/>
</dbReference>
<dbReference type="PROSITE" id="PS50075">
    <property type="entry name" value="CARRIER"/>
    <property type="match status" value="2"/>
</dbReference>
<dbReference type="InterPro" id="IPR049551">
    <property type="entry name" value="PKS_DH_C"/>
</dbReference>
<dbReference type="Pfam" id="PF00109">
    <property type="entry name" value="ketoacyl-synt"/>
    <property type="match status" value="2"/>
</dbReference>
<feature type="domain" description="Carrier" evidence="10">
    <location>
        <begin position="3532"/>
        <end position="3607"/>
    </location>
</feature>
<dbReference type="InterPro" id="IPR049552">
    <property type="entry name" value="PKS_DH_N"/>
</dbReference>
<feature type="compositionally biased region" description="Low complexity" evidence="9">
    <location>
        <begin position="3491"/>
        <end position="3517"/>
    </location>
</feature>
<feature type="domain" description="Ketosynthase family 3 (KS3)" evidence="11">
    <location>
        <begin position="19"/>
        <end position="446"/>
    </location>
</feature>
<dbReference type="SMART" id="SM00829">
    <property type="entry name" value="PKS_ER"/>
    <property type="match status" value="1"/>
</dbReference>
<dbReference type="FunFam" id="3.40.47.10:FF:000019">
    <property type="entry name" value="Polyketide synthase type I"/>
    <property type="match status" value="2"/>
</dbReference>